<comment type="similarity">
    <text evidence="4">Belongs to the class-II pyridoxal-phosphate-dependent aminotransferase family.</text>
</comment>
<dbReference type="Gene3D" id="3.40.640.10">
    <property type="entry name" value="Type I PLP-dependent aspartate aminotransferase-like (Major domain)"/>
    <property type="match status" value="1"/>
</dbReference>
<keyword evidence="13" id="KW-1185">Reference proteome</keyword>
<organism evidence="12 13">
    <name type="scientific">Chloropicon primus</name>
    <dbReference type="NCBI Taxonomy" id="1764295"/>
    <lineage>
        <taxon>Eukaryota</taxon>
        <taxon>Viridiplantae</taxon>
        <taxon>Chlorophyta</taxon>
        <taxon>Chloropicophyceae</taxon>
        <taxon>Chloropicales</taxon>
        <taxon>Chloropicaceae</taxon>
        <taxon>Chloropicon</taxon>
    </lineage>
</organism>
<proteinExistence type="inferred from homology"/>
<keyword evidence="6 12" id="KW-0808">Transferase</keyword>
<dbReference type="InterPro" id="IPR015421">
    <property type="entry name" value="PyrdxlP-dep_Trfase_major"/>
</dbReference>
<comment type="pathway">
    <text evidence="3">Sphingolipid metabolism.</text>
</comment>
<keyword evidence="8" id="KW-0746">Sphingolipid metabolism</keyword>
<keyword evidence="7" id="KW-0663">Pyridoxal phosphate</keyword>
<dbReference type="GO" id="GO:0046513">
    <property type="term" value="P:ceramide biosynthetic process"/>
    <property type="evidence" value="ECO:0007669"/>
    <property type="project" value="TreeGrafter"/>
</dbReference>
<dbReference type="GO" id="GO:0004758">
    <property type="term" value="F:serine C-palmitoyltransferase activity"/>
    <property type="evidence" value="ECO:0007669"/>
    <property type="project" value="TreeGrafter"/>
</dbReference>
<feature type="domain" description="Aminotransferase class I/classII large" evidence="11">
    <location>
        <begin position="145"/>
        <end position="439"/>
    </location>
</feature>
<dbReference type="InterPro" id="IPR015422">
    <property type="entry name" value="PyrdxlP-dep_Trfase_small"/>
</dbReference>
<dbReference type="PANTHER" id="PTHR13693">
    <property type="entry name" value="CLASS II AMINOTRANSFERASE/8-AMINO-7-OXONONANOATE SYNTHASE"/>
    <property type="match status" value="1"/>
</dbReference>
<evidence type="ECO:0000256" key="2">
    <source>
        <dbReference type="ARBA" id="ARBA00004760"/>
    </source>
</evidence>
<dbReference type="AlphaFoldDB" id="A0A5B8MXL4"/>
<evidence type="ECO:0000313" key="13">
    <source>
        <dbReference type="Proteomes" id="UP000316726"/>
    </source>
</evidence>
<keyword evidence="10" id="KW-0012">Acyltransferase</keyword>
<comment type="cofactor">
    <cofactor evidence="1">
        <name>pyridoxal 5'-phosphate</name>
        <dbReference type="ChEBI" id="CHEBI:597326"/>
    </cofactor>
</comment>
<dbReference type="EMBL" id="CP031045">
    <property type="protein sequence ID" value="QDZ24220.1"/>
    <property type="molecule type" value="Genomic_DNA"/>
</dbReference>
<evidence type="ECO:0000256" key="8">
    <source>
        <dbReference type="ARBA" id="ARBA00022919"/>
    </source>
</evidence>
<evidence type="ECO:0000256" key="9">
    <source>
        <dbReference type="ARBA" id="ARBA00023098"/>
    </source>
</evidence>
<protein>
    <recommendedName>
        <fullName evidence="5">serine C-palmitoyltransferase</fullName>
        <ecNumber evidence="5">2.3.1.50</ecNumber>
    </recommendedName>
</protein>
<dbReference type="STRING" id="1764295.A0A5B8MXL4"/>
<accession>A0A5B8MXL4</accession>
<dbReference type="GO" id="GO:0030170">
    <property type="term" value="F:pyridoxal phosphate binding"/>
    <property type="evidence" value="ECO:0007669"/>
    <property type="project" value="InterPro"/>
</dbReference>
<gene>
    <name evidence="12" type="ORF">A3770_12p67380</name>
</gene>
<keyword evidence="9" id="KW-0443">Lipid metabolism</keyword>
<dbReference type="InterPro" id="IPR050087">
    <property type="entry name" value="AON_synthase_class-II"/>
</dbReference>
<dbReference type="OrthoDB" id="3168162at2759"/>
<dbReference type="Gene3D" id="3.90.1150.10">
    <property type="entry name" value="Aspartate Aminotransferase, domain 1"/>
    <property type="match status" value="1"/>
</dbReference>
<reference evidence="12 13" key="1">
    <citation type="submission" date="2018-07" db="EMBL/GenBank/DDBJ databases">
        <title>The complete nuclear genome of the prasinophyte Chloropicon primus (CCMP1205).</title>
        <authorList>
            <person name="Pombert J.-F."/>
            <person name="Otis C."/>
            <person name="Turmel M."/>
            <person name="Lemieux C."/>
        </authorList>
    </citation>
    <scope>NUCLEOTIDE SEQUENCE [LARGE SCALE GENOMIC DNA]</scope>
    <source>
        <strain evidence="12 13">CCMP1205</strain>
    </source>
</reference>
<evidence type="ECO:0000256" key="1">
    <source>
        <dbReference type="ARBA" id="ARBA00001933"/>
    </source>
</evidence>
<dbReference type="PANTHER" id="PTHR13693:SF2">
    <property type="entry name" value="SERINE PALMITOYLTRANSFERASE 1"/>
    <property type="match status" value="1"/>
</dbReference>
<dbReference type="GO" id="GO:0016020">
    <property type="term" value="C:membrane"/>
    <property type="evidence" value="ECO:0007669"/>
    <property type="project" value="GOC"/>
</dbReference>
<dbReference type="SUPFAM" id="SSF53383">
    <property type="entry name" value="PLP-dependent transferases"/>
    <property type="match status" value="1"/>
</dbReference>
<evidence type="ECO:0000256" key="6">
    <source>
        <dbReference type="ARBA" id="ARBA00022679"/>
    </source>
</evidence>
<comment type="pathway">
    <text evidence="2">Lipid metabolism; sphingolipid metabolism.</text>
</comment>
<evidence type="ECO:0000256" key="10">
    <source>
        <dbReference type="ARBA" id="ARBA00023315"/>
    </source>
</evidence>
<sequence length="531" mass="58528">MSGGTVKENLAWCWSKRNHVDEIVSEVWSNVRPGGRLHPAWFFEAKGHLAVELLLFAVILYLITRKSFKPKKEKPLSKAEQEELIEDWVPEPLAPTSYATASDGDEAATGLRSRKNPPVKKQIRYAKTPVVKGKASAPHVQVGSKKVMNLVSTNFLNFANSEKIEDACEKALQRYGCGSCGPRGFYGTIDVHLEFEDRMAKFLGTEEAILYSYDISTPSSAIPAFCKSGDVIVADSGVNYAIQSGLTLSRSTVIYFEHNNLKDLERVLQQVTGEDNKKGKTNLERIQRRFIVVEGIYQNYGDLCPLKGVMALKEKYNFRMILEESLALGVLGKSGRGSVEHHGLEVDQVDITLASLGNSIGSIGGICAGSRRVCDHQRLSGAGYVFSASLPPYLACAAIESLNLLEEKGPELVQALSKKAKVFRDLLGKAFAKSKSLRVHQENDEDVLSPFVHLKLVAKQNSEVEAVEVLQTFVDAALREGVFLSLSKYTFLDRFDGCQSIRMAVNVEHTNADLAKAVGTLKKQAQKLDLL</sequence>
<dbReference type="EC" id="2.3.1.50" evidence="5"/>
<dbReference type="InterPro" id="IPR004839">
    <property type="entry name" value="Aminotransferase_I/II_large"/>
</dbReference>
<dbReference type="GO" id="GO:0005783">
    <property type="term" value="C:endoplasmic reticulum"/>
    <property type="evidence" value="ECO:0007669"/>
    <property type="project" value="TreeGrafter"/>
</dbReference>
<evidence type="ECO:0000259" key="11">
    <source>
        <dbReference type="Pfam" id="PF00155"/>
    </source>
</evidence>
<dbReference type="Pfam" id="PF00155">
    <property type="entry name" value="Aminotran_1_2"/>
    <property type="match status" value="1"/>
</dbReference>
<evidence type="ECO:0000256" key="7">
    <source>
        <dbReference type="ARBA" id="ARBA00022898"/>
    </source>
</evidence>
<dbReference type="Proteomes" id="UP000316726">
    <property type="component" value="Chromosome 12"/>
</dbReference>
<dbReference type="GO" id="GO:0046512">
    <property type="term" value="P:sphingosine biosynthetic process"/>
    <property type="evidence" value="ECO:0007669"/>
    <property type="project" value="TreeGrafter"/>
</dbReference>
<evidence type="ECO:0000256" key="5">
    <source>
        <dbReference type="ARBA" id="ARBA00013220"/>
    </source>
</evidence>
<name>A0A5B8MXL4_9CHLO</name>
<evidence type="ECO:0000313" key="12">
    <source>
        <dbReference type="EMBL" id="QDZ24220.1"/>
    </source>
</evidence>
<dbReference type="InterPro" id="IPR015424">
    <property type="entry name" value="PyrdxlP-dep_Trfase"/>
</dbReference>
<evidence type="ECO:0000256" key="3">
    <source>
        <dbReference type="ARBA" id="ARBA00004991"/>
    </source>
</evidence>
<evidence type="ECO:0000256" key="4">
    <source>
        <dbReference type="ARBA" id="ARBA00008392"/>
    </source>
</evidence>